<evidence type="ECO:0000256" key="1">
    <source>
        <dbReference type="ARBA" id="ARBA00023015"/>
    </source>
</evidence>
<evidence type="ECO:0000259" key="3">
    <source>
        <dbReference type="PROSITE" id="PS50921"/>
    </source>
</evidence>
<keyword evidence="2" id="KW-0804">Transcription</keyword>
<dbReference type="Proteomes" id="UP001501116">
    <property type="component" value="Unassembled WGS sequence"/>
</dbReference>
<organism evidence="4 5">
    <name type="scientific">Amycolatopsis minnesotensis</name>
    <dbReference type="NCBI Taxonomy" id="337894"/>
    <lineage>
        <taxon>Bacteria</taxon>
        <taxon>Bacillati</taxon>
        <taxon>Actinomycetota</taxon>
        <taxon>Actinomycetes</taxon>
        <taxon>Pseudonocardiales</taxon>
        <taxon>Pseudonocardiaceae</taxon>
        <taxon>Amycolatopsis</taxon>
    </lineage>
</organism>
<dbReference type="Pfam" id="PF13185">
    <property type="entry name" value="GAF_2"/>
    <property type="match status" value="1"/>
</dbReference>
<dbReference type="Pfam" id="PF03861">
    <property type="entry name" value="ANTAR"/>
    <property type="match status" value="1"/>
</dbReference>
<evidence type="ECO:0000313" key="4">
    <source>
        <dbReference type="EMBL" id="GAA1965227.1"/>
    </source>
</evidence>
<evidence type="ECO:0000313" key="5">
    <source>
        <dbReference type="Proteomes" id="UP001501116"/>
    </source>
</evidence>
<dbReference type="Gene3D" id="3.30.450.40">
    <property type="match status" value="1"/>
</dbReference>
<evidence type="ECO:0000256" key="2">
    <source>
        <dbReference type="ARBA" id="ARBA00023163"/>
    </source>
</evidence>
<dbReference type="PROSITE" id="PS50921">
    <property type="entry name" value="ANTAR"/>
    <property type="match status" value="1"/>
</dbReference>
<dbReference type="SUPFAM" id="SSF55781">
    <property type="entry name" value="GAF domain-like"/>
    <property type="match status" value="1"/>
</dbReference>
<protein>
    <submittedName>
        <fullName evidence="4">GAF and ANTAR domain-containing protein</fullName>
    </submittedName>
</protein>
<gene>
    <name evidence="4" type="ORF">GCM10009754_41550</name>
</gene>
<proteinExistence type="predicted"/>
<feature type="domain" description="ANTAR" evidence="3">
    <location>
        <begin position="182"/>
        <end position="244"/>
    </location>
</feature>
<accession>A0ABP5CKD9</accession>
<dbReference type="InterPro" id="IPR036388">
    <property type="entry name" value="WH-like_DNA-bd_sf"/>
</dbReference>
<keyword evidence="5" id="KW-1185">Reference proteome</keyword>
<dbReference type="Gene3D" id="1.10.10.10">
    <property type="entry name" value="Winged helix-like DNA-binding domain superfamily/Winged helix DNA-binding domain"/>
    <property type="match status" value="1"/>
</dbReference>
<keyword evidence="1" id="KW-0805">Transcription regulation</keyword>
<sequence length="260" mass="27989">MSDEPQVTPSAQTIAAGREQRVADTFVALADTLVDDFDVLDFLHMLCRQCVELLTVSAAGVILLDQHGGLRMAAASSERAELLEVFAVQTEDGPCIDCIRTGEPSASTNLAVDAARWPRFTAAAHECGFHAVQAVPMRLRRQVIGVLTLLKTESNGIDHTSTRLGQALADVATIGMLHQRAIDDADLLAEQLQTALNSRVIIEQAKGVLSALSSDLDMETAFTALRGYARAHNQRLSQLARAVADGTADLEAIFSHHARH</sequence>
<dbReference type="InterPro" id="IPR003018">
    <property type="entry name" value="GAF"/>
</dbReference>
<comment type="caution">
    <text evidence="4">The sequence shown here is derived from an EMBL/GenBank/DDBJ whole genome shotgun (WGS) entry which is preliminary data.</text>
</comment>
<reference evidence="5" key="1">
    <citation type="journal article" date="2019" name="Int. J. Syst. Evol. Microbiol.">
        <title>The Global Catalogue of Microorganisms (GCM) 10K type strain sequencing project: providing services to taxonomists for standard genome sequencing and annotation.</title>
        <authorList>
            <consortium name="The Broad Institute Genomics Platform"/>
            <consortium name="The Broad Institute Genome Sequencing Center for Infectious Disease"/>
            <person name="Wu L."/>
            <person name="Ma J."/>
        </authorList>
    </citation>
    <scope>NUCLEOTIDE SEQUENCE [LARGE SCALE GENOMIC DNA]</scope>
    <source>
        <strain evidence="5">JCM 14545</strain>
    </source>
</reference>
<dbReference type="EMBL" id="BAAANN010000016">
    <property type="protein sequence ID" value="GAA1965227.1"/>
    <property type="molecule type" value="Genomic_DNA"/>
</dbReference>
<dbReference type="RefSeq" id="WP_344421054.1">
    <property type="nucleotide sequence ID" value="NZ_BAAANN010000016.1"/>
</dbReference>
<dbReference type="InterPro" id="IPR029016">
    <property type="entry name" value="GAF-like_dom_sf"/>
</dbReference>
<name>A0ABP5CKD9_9PSEU</name>
<dbReference type="InterPro" id="IPR012074">
    <property type="entry name" value="GAF_ANTAR"/>
</dbReference>
<dbReference type="PIRSF" id="PIRSF036625">
    <property type="entry name" value="GAF_ANTAR"/>
    <property type="match status" value="1"/>
</dbReference>
<dbReference type="InterPro" id="IPR005561">
    <property type="entry name" value="ANTAR"/>
</dbReference>
<dbReference type="SMART" id="SM01012">
    <property type="entry name" value="ANTAR"/>
    <property type="match status" value="1"/>
</dbReference>